<dbReference type="GO" id="GO:0008270">
    <property type="term" value="F:zinc ion binding"/>
    <property type="evidence" value="ECO:0007669"/>
    <property type="project" value="UniProtKB-KW"/>
</dbReference>
<reference evidence="8" key="1">
    <citation type="journal article" date="2012" name="Science">
        <title>The Paleozoic origin of enzymatic lignin decomposition reconstructed from 31 fungal genomes.</title>
        <authorList>
            <person name="Floudas D."/>
            <person name="Binder M."/>
            <person name="Riley R."/>
            <person name="Barry K."/>
            <person name="Blanchette R.A."/>
            <person name="Henrissat B."/>
            <person name="Martinez A.T."/>
            <person name="Otillar R."/>
            <person name="Spatafora J.W."/>
            <person name="Yadav J.S."/>
            <person name="Aerts A."/>
            <person name="Benoit I."/>
            <person name="Boyd A."/>
            <person name="Carlson A."/>
            <person name="Copeland A."/>
            <person name="Coutinho P.M."/>
            <person name="de Vries R.P."/>
            <person name="Ferreira P."/>
            <person name="Findley K."/>
            <person name="Foster B."/>
            <person name="Gaskell J."/>
            <person name="Glotzer D."/>
            <person name="Gorecki P."/>
            <person name="Heitman J."/>
            <person name="Hesse C."/>
            <person name="Hori C."/>
            <person name="Igarashi K."/>
            <person name="Jurgens J.A."/>
            <person name="Kallen N."/>
            <person name="Kersten P."/>
            <person name="Kohler A."/>
            <person name="Kuees U."/>
            <person name="Kumar T.K.A."/>
            <person name="Kuo A."/>
            <person name="LaButti K."/>
            <person name="Larrondo L.F."/>
            <person name="Lindquist E."/>
            <person name="Ling A."/>
            <person name="Lombard V."/>
            <person name="Lucas S."/>
            <person name="Lundell T."/>
            <person name="Martin R."/>
            <person name="McLaughlin D.J."/>
            <person name="Morgenstern I."/>
            <person name="Morin E."/>
            <person name="Murat C."/>
            <person name="Nagy L.G."/>
            <person name="Nolan M."/>
            <person name="Ohm R.A."/>
            <person name="Patyshakuliyeva A."/>
            <person name="Rokas A."/>
            <person name="Ruiz-Duenas F.J."/>
            <person name="Sabat G."/>
            <person name="Salamov A."/>
            <person name="Samejima M."/>
            <person name="Schmutz J."/>
            <person name="Slot J.C."/>
            <person name="St John F."/>
            <person name="Stenlid J."/>
            <person name="Sun H."/>
            <person name="Sun S."/>
            <person name="Syed K."/>
            <person name="Tsang A."/>
            <person name="Wiebenga A."/>
            <person name="Young D."/>
            <person name="Pisabarro A."/>
            <person name="Eastwood D.C."/>
            <person name="Martin F."/>
            <person name="Cullen D."/>
            <person name="Grigoriev I.V."/>
            <person name="Hibbett D.S."/>
        </authorList>
    </citation>
    <scope>NUCLEOTIDE SEQUENCE [LARGE SCALE GENOMIC DNA]</scope>
    <source>
        <strain evidence="8">TFB10046</strain>
    </source>
</reference>
<feature type="region of interest" description="Disordered" evidence="5">
    <location>
        <begin position="284"/>
        <end position="313"/>
    </location>
</feature>
<dbReference type="AlphaFoldDB" id="J0WUQ1"/>
<feature type="domain" description="MYND-type" evidence="6">
    <location>
        <begin position="240"/>
        <end position="285"/>
    </location>
</feature>
<dbReference type="PROSITE" id="PS50865">
    <property type="entry name" value="ZF_MYND_2"/>
    <property type="match status" value="1"/>
</dbReference>
<keyword evidence="1" id="KW-0479">Metal-binding</keyword>
<proteinExistence type="predicted"/>
<dbReference type="Pfam" id="PF01753">
    <property type="entry name" value="zf-MYND"/>
    <property type="match status" value="1"/>
</dbReference>
<evidence type="ECO:0000256" key="4">
    <source>
        <dbReference type="PROSITE-ProRule" id="PRU00134"/>
    </source>
</evidence>
<dbReference type="Proteomes" id="UP000006514">
    <property type="component" value="Unassembled WGS sequence"/>
</dbReference>
<dbReference type="SUPFAM" id="SSF144232">
    <property type="entry name" value="HIT/MYND zinc finger-like"/>
    <property type="match status" value="1"/>
</dbReference>
<organism evidence="7 8">
    <name type="scientific">Auricularia subglabra (strain TFB-10046 / SS5)</name>
    <name type="common">White-rot fungus</name>
    <name type="synonym">Auricularia delicata (strain TFB10046)</name>
    <dbReference type="NCBI Taxonomy" id="717982"/>
    <lineage>
        <taxon>Eukaryota</taxon>
        <taxon>Fungi</taxon>
        <taxon>Dikarya</taxon>
        <taxon>Basidiomycota</taxon>
        <taxon>Agaricomycotina</taxon>
        <taxon>Agaricomycetes</taxon>
        <taxon>Auriculariales</taxon>
        <taxon>Auriculariaceae</taxon>
        <taxon>Auricularia</taxon>
    </lineage>
</organism>
<evidence type="ECO:0000256" key="1">
    <source>
        <dbReference type="ARBA" id="ARBA00022723"/>
    </source>
</evidence>
<keyword evidence="2 4" id="KW-0863">Zinc-finger</keyword>
<evidence type="ECO:0000313" key="8">
    <source>
        <dbReference type="Proteomes" id="UP000006514"/>
    </source>
</evidence>
<dbReference type="InterPro" id="IPR002893">
    <property type="entry name" value="Znf_MYND"/>
</dbReference>
<dbReference type="eggNOG" id="ENOG502RC47">
    <property type="taxonomic scope" value="Eukaryota"/>
</dbReference>
<evidence type="ECO:0000259" key="6">
    <source>
        <dbReference type="PROSITE" id="PS50865"/>
    </source>
</evidence>
<gene>
    <name evidence="7" type="ORF">AURDEDRAFT_174458</name>
</gene>
<evidence type="ECO:0000313" key="7">
    <source>
        <dbReference type="EMBL" id="EJD36499.1"/>
    </source>
</evidence>
<sequence length="364" mass="39344">MPPRKMNSAAKTDDSLEWANPNMMEFIQLKMRTFVAAADADDHLDFMKHHGEAVKEITGRSTASLKAGADGGVHVDSLNLAVRLLTGCGAAKDVDGALELLLFVAPILPDELPQQRRAPRGVEARANSVLSAAWMDIATREMPKHMDMDALRRAAKFANSAAALGFVPPVVLFVAKRLAELGARSAAEWEARLGVPYDSRYGEFEHMWEAFDRRVEEMEAELKAQGKKVAKRPTSYCCAAPGCGITATKKAALLRCSGGCPAETKAHYCSKECQTADWKRHKPACRPRKGETAATVDPGLNAETRPAPDPGRPIVDGLVNDGKERSIVIDDPSMAGGKLTISSRTMGPAALRNIRDAVEKISLS</sequence>
<dbReference type="KEGG" id="adl:AURDEDRAFT_174458"/>
<evidence type="ECO:0000256" key="5">
    <source>
        <dbReference type="SAM" id="MobiDB-lite"/>
    </source>
</evidence>
<dbReference type="InParanoid" id="J0WUQ1"/>
<accession>J0WUQ1</accession>
<keyword evidence="3" id="KW-0862">Zinc</keyword>
<keyword evidence="8" id="KW-1185">Reference proteome</keyword>
<dbReference type="Gene3D" id="6.10.140.2220">
    <property type="match status" value="1"/>
</dbReference>
<dbReference type="EMBL" id="JH687860">
    <property type="protein sequence ID" value="EJD36499.1"/>
    <property type="molecule type" value="Genomic_DNA"/>
</dbReference>
<name>J0WUQ1_AURST</name>
<dbReference type="OMA" id="RAGFMMR"/>
<evidence type="ECO:0000256" key="3">
    <source>
        <dbReference type="ARBA" id="ARBA00022833"/>
    </source>
</evidence>
<dbReference type="OrthoDB" id="432970at2759"/>
<evidence type="ECO:0000256" key="2">
    <source>
        <dbReference type="ARBA" id="ARBA00022771"/>
    </source>
</evidence>
<protein>
    <recommendedName>
        <fullName evidence="6">MYND-type domain-containing protein</fullName>
    </recommendedName>
</protein>